<feature type="domain" description="NTF2" evidence="4">
    <location>
        <begin position="7"/>
        <end position="126"/>
    </location>
</feature>
<evidence type="ECO:0000259" key="4">
    <source>
        <dbReference type="PROSITE" id="PS50177"/>
    </source>
</evidence>
<dbReference type="GO" id="GO:0006606">
    <property type="term" value="P:protein import into nucleus"/>
    <property type="evidence" value="ECO:0007669"/>
    <property type="project" value="UniProtKB-ARBA"/>
</dbReference>
<evidence type="ECO:0000313" key="5">
    <source>
        <dbReference type="EMBL" id="KAF2852152.1"/>
    </source>
</evidence>
<keyword evidence="1 3" id="KW-0963">Cytoplasm</keyword>
<evidence type="ECO:0000256" key="1">
    <source>
        <dbReference type="ARBA" id="ARBA00022490"/>
    </source>
</evidence>
<dbReference type="CDD" id="cd00780">
    <property type="entry name" value="NTF2"/>
    <property type="match status" value="1"/>
</dbReference>
<keyword evidence="3" id="KW-0539">Nucleus</keyword>
<dbReference type="GO" id="GO:0005635">
    <property type="term" value="C:nuclear envelope"/>
    <property type="evidence" value="ECO:0007669"/>
    <property type="project" value="UniProtKB-ARBA"/>
</dbReference>
<dbReference type="FunFam" id="3.10.450.50:FF:000005">
    <property type="entry name" value="Nuclear transport factor 2"/>
    <property type="match status" value="1"/>
</dbReference>
<dbReference type="Gene3D" id="3.10.450.50">
    <property type="match status" value="1"/>
</dbReference>
<evidence type="ECO:0000256" key="3">
    <source>
        <dbReference type="RuleBase" id="RU369002"/>
    </source>
</evidence>
<dbReference type="Proteomes" id="UP000799423">
    <property type="component" value="Unassembled WGS sequence"/>
</dbReference>
<dbReference type="InterPro" id="IPR018222">
    <property type="entry name" value="Nuclear_transport_factor_2_euk"/>
</dbReference>
<organism evidence="5 6">
    <name type="scientific">Plenodomus tracheiphilus IPT5</name>
    <dbReference type="NCBI Taxonomy" id="1408161"/>
    <lineage>
        <taxon>Eukaryota</taxon>
        <taxon>Fungi</taxon>
        <taxon>Dikarya</taxon>
        <taxon>Ascomycota</taxon>
        <taxon>Pezizomycotina</taxon>
        <taxon>Dothideomycetes</taxon>
        <taxon>Pleosporomycetidae</taxon>
        <taxon>Pleosporales</taxon>
        <taxon>Pleosporineae</taxon>
        <taxon>Leptosphaeriaceae</taxon>
        <taxon>Plenodomus</taxon>
    </lineage>
</organism>
<dbReference type="Pfam" id="PF02136">
    <property type="entry name" value="NTF2"/>
    <property type="match status" value="1"/>
</dbReference>
<accession>A0A6A7BA98</accession>
<dbReference type="GO" id="GO:0051028">
    <property type="term" value="P:mRNA transport"/>
    <property type="evidence" value="ECO:0007669"/>
    <property type="project" value="UniProtKB-UniRule"/>
</dbReference>
<protein>
    <recommendedName>
        <fullName evidence="3">NTF2-related export protein</fullName>
    </recommendedName>
</protein>
<proteinExistence type="predicted"/>
<keyword evidence="3" id="KW-0813">Transport</keyword>
<dbReference type="InterPro" id="IPR032710">
    <property type="entry name" value="NTF2-like_dom_sf"/>
</dbReference>
<comment type="function">
    <text evidence="2">Facilitates protein transport into the nucleus. Could be part of a multicomponent system of cytosolic factors that assemble at the pore complex during nuclear import.</text>
</comment>
<reference evidence="5" key="1">
    <citation type="submission" date="2020-01" db="EMBL/GenBank/DDBJ databases">
        <authorList>
            <consortium name="DOE Joint Genome Institute"/>
            <person name="Haridas S."/>
            <person name="Albert R."/>
            <person name="Binder M."/>
            <person name="Bloem J."/>
            <person name="Labutti K."/>
            <person name="Salamov A."/>
            <person name="Andreopoulos B."/>
            <person name="Baker S.E."/>
            <person name="Barry K."/>
            <person name="Bills G."/>
            <person name="Bluhm B.H."/>
            <person name="Cannon C."/>
            <person name="Castanera R."/>
            <person name="Culley D.E."/>
            <person name="Daum C."/>
            <person name="Ezra D."/>
            <person name="Gonzalez J.B."/>
            <person name="Henrissat B."/>
            <person name="Kuo A."/>
            <person name="Liang C."/>
            <person name="Lipzen A."/>
            <person name="Lutzoni F."/>
            <person name="Magnuson J."/>
            <person name="Mondo S."/>
            <person name="Nolan M."/>
            <person name="Ohm R."/>
            <person name="Pangilinan J."/>
            <person name="Park H.-J."/>
            <person name="Ramirez L."/>
            <person name="Alfaro M."/>
            <person name="Sun H."/>
            <person name="Tritt A."/>
            <person name="Yoshinaga Y."/>
            <person name="Zwiers L.-H."/>
            <person name="Turgeon B.G."/>
            <person name="Goodwin S.B."/>
            <person name="Spatafora J.W."/>
            <person name="Crous P.W."/>
            <person name="Grigoriev I.V."/>
        </authorList>
    </citation>
    <scope>NUCLEOTIDE SEQUENCE</scope>
    <source>
        <strain evidence="5">IPT5</strain>
    </source>
</reference>
<keyword evidence="6" id="KW-1185">Reference proteome</keyword>
<keyword evidence="3" id="KW-0653">Protein transport</keyword>
<dbReference type="EMBL" id="MU006299">
    <property type="protein sequence ID" value="KAF2852152.1"/>
    <property type="molecule type" value="Genomic_DNA"/>
</dbReference>
<name>A0A6A7BA98_9PLEO</name>
<dbReference type="PANTHER" id="PTHR12612">
    <property type="entry name" value="NUCLEAR TRANSPORT FACTOR 2"/>
    <property type="match status" value="1"/>
</dbReference>
<dbReference type="SUPFAM" id="SSF54427">
    <property type="entry name" value="NTF2-like"/>
    <property type="match status" value="1"/>
</dbReference>
<dbReference type="AlphaFoldDB" id="A0A6A7BA98"/>
<dbReference type="GO" id="GO:0005737">
    <property type="term" value="C:cytoplasm"/>
    <property type="evidence" value="ECO:0007669"/>
    <property type="project" value="UniProtKB-SubCell"/>
</dbReference>
<gene>
    <name evidence="5" type="ORF">T440DRAFT_446625</name>
</gene>
<dbReference type="OrthoDB" id="6507044at2759"/>
<evidence type="ECO:0000256" key="2">
    <source>
        <dbReference type="ARBA" id="ARBA00053082"/>
    </source>
</evidence>
<comment type="function">
    <text evidence="3">Has a role in nuclear-cytoplasmic transport of proteins and mRNAs.</text>
</comment>
<dbReference type="PROSITE" id="PS50177">
    <property type="entry name" value="NTF2_DOMAIN"/>
    <property type="match status" value="1"/>
</dbReference>
<comment type="subcellular location">
    <subcellularLocation>
        <location evidence="3">Cytoplasm</location>
    </subcellularLocation>
    <subcellularLocation>
        <location evidence="3">Nucleus</location>
    </subcellularLocation>
</comment>
<dbReference type="InterPro" id="IPR045875">
    <property type="entry name" value="NTF2"/>
</dbReference>
<dbReference type="InterPro" id="IPR002075">
    <property type="entry name" value="NTF2_dom"/>
</dbReference>
<evidence type="ECO:0000313" key="6">
    <source>
        <dbReference type="Proteomes" id="UP000799423"/>
    </source>
</evidence>
<sequence length="131" mass="14510">MADFNTVAQQFVQFYFKTFDENRAALAGLYRDNSMLTFEAQGTQGSAAIVEKLQNLPFQQIQHRTDTIDAQPSADDGILVLVTGALLASSFLQSLGGEDKPMSFTQAFQLKNDNGNFYVLNDVFRLVYPAA</sequence>